<reference evidence="3" key="1">
    <citation type="journal article" date="2019" name="Int. J. Syst. Evol. Microbiol.">
        <title>The Global Catalogue of Microorganisms (GCM) 10K type strain sequencing project: providing services to taxonomists for standard genome sequencing and annotation.</title>
        <authorList>
            <consortium name="The Broad Institute Genomics Platform"/>
            <consortium name="The Broad Institute Genome Sequencing Center for Infectious Disease"/>
            <person name="Wu L."/>
            <person name="Ma J."/>
        </authorList>
    </citation>
    <scope>NUCLEOTIDE SEQUENCE [LARGE SCALE GENOMIC DNA]</scope>
    <source>
        <strain evidence="3">CGMCC 1.12849</strain>
    </source>
</reference>
<gene>
    <name evidence="2" type="ORF">ACFO7V_18225</name>
</gene>
<dbReference type="PROSITE" id="PS51257">
    <property type="entry name" value="PROKAR_LIPOPROTEIN"/>
    <property type="match status" value="1"/>
</dbReference>
<comment type="caution">
    <text evidence="2">The sequence shown here is derived from an EMBL/GenBank/DDBJ whole genome shotgun (WGS) entry which is preliminary data.</text>
</comment>
<accession>A0ABV9MR82</accession>
<dbReference type="Proteomes" id="UP001595884">
    <property type="component" value="Unassembled WGS sequence"/>
</dbReference>
<dbReference type="RefSeq" id="WP_346060419.1">
    <property type="nucleotide sequence ID" value="NZ_BAAAVQ010000126.1"/>
</dbReference>
<evidence type="ECO:0000313" key="2">
    <source>
        <dbReference type="EMBL" id="MFC4718060.1"/>
    </source>
</evidence>
<feature type="signal peptide" evidence="1">
    <location>
        <begin position="1"/>
        <end position="21"/>
    </location>
</feature>
<proteinExistence type="predicted"/>
<keyword evidence="3" id="KW-1185">Reference proteome</keyword>
<protein>
    <recommendedName>
        <fullName evidence="4">DUF3887 domain-containing protein</fullName>
    </recommendedName>
</protein>
<organism evidence="2 3">
    <name type="scientific">Glutamicibacter bergerei</name>
    <dbReference type="NCBI Taxonomy" id="256702"/>
    <lineage>
        <taxon>Bacteria</taxon>
        <taxon>Bacillati</taxon>
        <taxon>Actinomycetota</taxon>
        <taxon>Actinomycetes</taxon>
        <taxon>Micrococcales</taxon>
        <taxon>Micrococcaceae</taxon>
        <taxon>Glutamicibacter</taxon>
    </lineage>
</organism>
<name>A0ABV9MR82_9MICC</name>
<feature type="chain" id="PRO_5045417206" description="DUF3887 domain-containing protein" evidence="1">
    <location>
        <begin position="22"/>
        <end position="139"/>
    </location>
</feature>
<sequence length="139" mass="15036">MNKKRFSKIIAPLLLLPLAFAAAGCSADRKQACDGGKPVSDPQEAVRVLLEAAETTDHDKACSAIMGKLDEEVMNTQLAALKNDMDSAAVTPSNFTMVEFERGGPAHFYHVYADQPDKSVDLTLMEVGKGSRIVFGDNY</sequence>
<dbReference type="EMBL" id="JBHSHE010000092">
    <property type="protein sequence ID" value="MFC4718060.1"/>
    <property type="molecule type" value="Genomic_DNA"/>
</dbReference>
<evidence type="ECO:0008006" key="4">
    <source>
        <dbReference type="Google" id="ProtNLM"/>
    </source>
</evidence>
<evidence type="ECO:0000313" key="3">
    <source>
        <dbReference type="Proteomes" id="UP001595884"/>
    </source>
</evidence>
<keyword evidence="1" id="KW-0732">Signal</keyword>
<evidence type="ECO:0000256" key="1">
    <source>
        <dbReference type="SAM" id="SignalP"/>
    </source>
</evidence>